<reference evidence="1" key="1">
    <citation type="submission" date="2022-01" db="EMBL/GenBank/DDBJ databases">
        <title>Genome Sequence Resource for Two Populations of Ditylenchus destructor, the Migratory Endoparasitic Phytonematode.</title>
        <authorList>
            <person name="Zhang H."/>
            <person name="Lin R."/>
            <person name="Xie B."/>
        </authorList>
    </citation>
    <scope>NUCLEOTIDE SEQUENCE</scope>
    <source>
        <strain evidence="1">BazhouSP</strain>
    </source>
</reference>
<evidence type="ECO:0000313" key="3">
    <source>
        <dbReference type="EMBL" id="KAI1693616.1"/>
    </source>
</evidence>
<proteinExistence type="predicted"/>
<organism evidence="1 4">
    <name type="scientific">Ditylenchus destructor</name>
    <dbReference type="NCBI Taxonomy" id="166010"/>
    <lineage>
        <taxon>Eukaryota</taxon>
        <taxon>Metazoa</taxon>
        <taxon>Ecdysozoa</taxon>
        <taxon>Nematoda</taxon>
        <taxon>Chromadorea</taxon>
        <taxon>Rhabditida</taxon>
        <taxon>Tylenchina</taxon>
        <taxon>Tylenchomorpha</taxon>
        <taxon>Sphaerularioidea</taxon>
        <taxon>Anguinidae</taxon>
        <taxon>Anguininae</taxon>
        <taxon>Ditylenchus</taxon>
    </lineage>
</organism>
<sequence>MAKYSLRSAMCNVSKVSIMKGPSTRKQRKNQNSQMKFISKPLMFDLLSSALSFLKRSQLLRLSTISDRLQHVQKKDFATTPYLVLDKLSVDRFWRVNSVPLVTSFQKHFLRQLPLCKFVRFNNTIISNRNVRLERIEHVFKGRELHVNTCDIPNPKRDLIKTISNSQDLVLDGNKVFQWLPEILNSCTLNSLSIWDSTCVLNSTPRIPIDEIVEFLFKPASNDIGKKLEIRSEIEHSDSEALVDAVTEKFKDSTSHVAFRLTWYDENWTPVNKKFKKSTIKTMLCLHAKKFKYSLHTCLYS</sequence>
<dbReference type="AlphaFoldDB" id="A0AAD4MHU8"/>
<name>A0AAD4MHU8_9BILA</name>
<keyword evidence="4" id="KW-1185">Reference proteome</keyword>
<gene>
    <name evidence="1" type="ORF">DdX_20558</name>
    <name evidence="2" type="ORF">DdX_20561</name>
    <name evidence="3" type="ORF">DdX_20563</name>
</gene>
<dbReference type="EMBL" id="JAKKPZ010000607">
    <property type="protein sequence ID" value="KAI1693611.1"/>
    <property type="molecule type" value="Genomic_DNA"/>
</dbReference>
<evidence type="ECO:0000313" key="4">
    <source>
        <dbReference type="Proteomes" id="UP001201812"/>
    </source>
</evidence>
<dbReference type="EMBL" id="JAKKPZ010000607">
    <property type="protein sequence ID" value="KAI1693616.1"/>
    <property type="molecule type" value="Genomic_DNA"/>
</dbReference>
<dbReference type="EMBL" id="JAKKPZ010000607">
    <property type="protein sequence ID" value="KAI1693614.1"/>
    <property type="molecule type" value="Genomic_DNA"/>
</dbReference>
<evidence type="ECO:0000313" key="2">
    <source>
        <dbReference type="EMBL" id="KAI1693614.1"/>
    </source>
</evidence>
<protein>
    <submittedName>
        <fullName evidence="1">Uncharacterized protein</fullName>
    </submittedName>
</protein>
<comment type="caution">
    <text evidence="1">The sequence shown here is derived from an EMBL/GenBank/DDBJ whole genome shotgun (WGS) entry which is preliminary data.</text>
</comment>
<evidence type="ECO:0000313" key="1">
    <source>
        <dbReference type="EMBL" id="KAI1693611.1"/>
    </source>
</evidence>
<dbReference type="Proteomes" id="UP001201812">
    <property type="component" value="Unassembled WGS sequence"/>
</dbReference>
<accession>A0AAD4MHU8</accession>